<dbReference type="PANTHER" id="PTHR47966">
    <property type="entry name" value="BETA-SITE APP-CLEAVING ENZYME, ISOFORM A-RELATED"/>
    <property type="match status" value="1"/>
</dbReference>
<accession>A0A368FWT7</accession>
<dbReference type="EMBL" id="JOJR01000745">
    <property type="protein sequence ID" value="RCN34747.1"/>
    <property type="molecule type" value="Genomic_DNA"/>
</dbReference>
<dbReference type="InterPro" id="IPR001461">
    <property type="entry name" value="Aspartic_peptidase_A1"/>
</dbReference>
<dbReference type="STRING" id="29170.A0A368FWT7"/>
<dbReference type="Pfam" id="PF00026">
    <property type="entry name" value="Asp"/>
    <property type="match status" value="1"/>
</dbReference>
<evidence type="ECO:0000256" key="1">
    <source>
        <dbReference type="ARBA" id="ARBA00007447"/>
    </source>
</evidence>
<sequence>LSLSGEENVYGGRITYGGLDIENCEPHVVYEPVTEPFYWQFKMKKVSIGTFSSSIGWLAASDTSGNLIAGPSAIASAIAIEAGAKVS</sequence>
<dbReference type="SUPFAM" id="SSF50630">
    <property type="entry name" value="Acid proteases"/>
    <property type="match status" value="1"/>
</dbReference>
<dbReference type="Gene3D" id="2.40.70.10">
    <property type="entry name" value="Acid Proteases"/>
    <property type="match status" value="1"/>
</dbReference>
<dbReference type="AlphaFoldDB" id="A0A368FWT7"/>
<name>A0A368FWT7_ANCCA</name>
<dbReference type="GO" id="GO:0006508">
    <property type="term" value="P:proteolysis"/>
    <property type="evidence" value="ECO:0007669"/>
    <property type="project" value="InterPro"/>
</dbReference>
<dbReference type="OrthoDB" id="5794195at2759"/>
<dbReference type="PANTHER" id="PTHR47966:SF45">
    <property type="entry name" value="PEPTIDASE A1 DOMAIN-CONTAINING PROTEIN"/>
    <property type="match status" value="1"/>
</dbReference>
<dbReference type="Gene3D" id="2.60.40.1960">
    <property type="match status" value="1"/>
</dbReference>
<organism evidence="3 4">
    <name type="scientific">Ancylostoma caninum</name>
    <name type="common">Dog hookworm</name>
    <dbReference type="NCBI Taxonomy" id="29170"/>
    <lineage>
        <taxon>Eukaryota</taxon>
        <taxon>Metazoa</taxon>
        <taxon>Ecdysozoa</taxon>
        <taxon>Nematoda</taxon>
        <taxon>Chromadorea</taxon>
        <taxon>Rhabditida</taxon>
        <taxon>Rhabditina</taxon>
        <taxon>Rhabditomorpha</taxon>
        <taxon>Strongyloidea</taxon>
        <taxon>Ancylostomatidae</taxon>
        <taxon>Ancylostomatinae</taxon>
        <taxon>Ancylostoma</taxon>
    </lineage>
</organism>
<dbReference type="InterPro" id="IPR021109">
    <property type="entry name" value="Peptidase_aspartic_dom_sf"/>
</dbReference>
<evidence type="ECO:0000313" key="3">
    <source>
        <dbReference type="EMBL" id="RCN34747.1"/>
    </source>
</evidence>
<dbReference type="InterPro" id="IPR033121">
    <property type="entry name" value="PEPTIDASE_A1"/>
</dbReference>
<dbReference type="PROSITE" id="PS51767">
    <property type="entry name" value="PEPTIDASE_A1"/>
    <property type="match status" value="1"/>
</dbReference>
<evidence type="ECO:0000259" key="2">
    <source>
        <dbReference type="PROSITE" id="PS51767"/>
    </source>
</evidence>
<gene>
    <name evidence="3" type="ORF">ANCCAN_19413</name>
</gene>
<comment type="similarity">
    <text evidence="1">Belongs to the peptidase A1 family.</text>
</comment>
<evidence type="ECO:0000313" key="4">
    <source>
        <dbReference type="Proteomes" id="UP000252519"/>
    </source>
</evidence>
<feature type="non-terminal residue" evidence="3">
    <location>
        <position position="1"/>
    </location>
</feature>
<dbReference type="Proteomes" id="UP000252519">
    <property type="component" value="Unassembled WGS sequence"/>
</dbReference>
<dbReference type="GO" id="GO:0004190">
    <property type="term" value="F:aspartic-type endopeptidase activity"/>
    <property type="evidence" value="ECO:0007669"/>
    <property type="project" value="InterPro"/>
</dbReference>
<reference evidence="3 4" key="1">
    <citation type="submission" date="2014-10" db="EMBL/GenBank/DDBJ databases">
        <title>Draft genome of the hookworm Ancylostoma caninum.</title>
        <authorList>
            <person name="Mitreva M."/>
        </authorList>
    </citation>
    <scope>NUCLEOTIDE SEQUENCE [LARGE SCALE GENOMIC DNA]</scope>
    <source>
        <strain evidence="3 4">Baltimore</strain>
    </source>
</reference>
<protein>
    <recommendedName>
        <fullName evidence="2">Peptidase A1 domain-containing protein</fullName>
    </recommendedName>
</protein>
<feature type="domain" description="Peptidase A1" evidence="2">
    <location>
        <begin position="1"/>
        <end position="87"/>
    </location>
</feature>
<proteinExistence type="inferred from homology"/>
<dbReference type="GO" id="GO:0005764">
    <property type="term" value="C:lysosome"/>
    <property type="evidence" value="ECO:0007669"/>
    <property type="project" value="TreeGrafter"/>
</dbReference>
<comment type="caution">
    <text evidence="3">The sequence shown here is derived from an EMBL/GenBank/DDBJ whole genome shotgun (WGS) entry which is preliminary data.</text>
</comment>
<keyword evidence="4" id="KW-1185">Reference proteome</keyword>